<dbReference type="GeneID" id="9524479"/>
<protein>
    <submittedName>
        <fullName evidence="2">Uncharacterized protein</fullName>
    </submittedName>
</protein>
<proteinExistence type="predicted"/>
<feature type="compositionally biased region" description="Acidic residues" evidence="1">
    <location>
        <begin position="135"/>
        <end position="144"/>
    </location>
</feature>
<dbReference type="Proteomes" id="UP000008866">
    <property type="component" value="Unassembled WGS sequence"/>
</dbReference>
<comment type="caution">
    <text evidence="2">The sequence shown here is derived from an EMBL/GenBank/DDBJ whole genome shotgun (WGS) entry which is preliminary data.</text>
</comment>
<sequence length="144" mass="16336">MRDYPALLYQQLFFFANKVISYHGSQIDSYQRPSMAEKRSVWSGRELSVCVRSSGCFMSFTIEKRSEGFKKQYTAVVGLQSRQHSTADSSSSAGLPEAADKGHAESEAENPTSQRPKRRSWDVRRSKVEVRRSESEDEVTVTLC</sequence>
<dbReference type="EMBL" id="ABSU01000001">
    <property type="protein sequence ID" value="EFE36725.1"/>
    <property type="molecule type" value="Genomic_DNA"/>
</dbReference>
<dbReference type="RefSeq" id="XP_003017370.1">
    <property type="nucleotide sequence ID" value="XM_003017324.1"/>
</dbReference>
<feature type="compositionally biased region" description="Basic and acidic residues" evidence="1">
    <location>
        <begin position="119"/>
        <end position="134"/>
    </location>
</feature>
<reference evidence="3" key="1">
    <citation type="journal article" date="2011" name="Genome Biol.">
        <title>Comparative and functional genomics provide insights into the pathogenicity of dermatophytic fungi.</title>
        <authorList>
            <person name="Burmester A."/>
            <person name="Shelest E."/>
            <person name="Gloeckner G."/>
            <person name="Heddergott C."/>
            <person name="Schindler S."/>
            <person name="Staib P."/>
            <person name="Heidel A."/>
            <person name="Felder M."/>
            <person name="Petzold A."/>
            <person name="Szafranski K."/>
            <person name="Feuermann M."/>
            <person name="Pedruzzi I."/>
            <person name="Priebe S."/>
            <person name="Groth M."/>
            <person name="Winkler R."/>
            <person name="Li W."/>
            <person name="Kniemeyer O."/>
            <person name="Schroeckh V."/>
            <person name="Hertweck C."/>
            <person name="Hube B."/>
            <person name="White T.C."/>
            <person name="Platzer M."/>
            <person name="Guthke R."/>
            <person name="Heitman J."/>
            <person name="Woestemeyer J."/>
            <person name="Zipfel P.F."/>
            <person name="Monod M."/>
            <person name="Brakhage A.A."/>
        </authorList>
    </citation>
    <scope>NUCLEOTIDE SEQUENCE [LARGE SCALE GENOMIC DNA]</scope>
    <source>
        <strain evidence="3">ATCC MYA-4681 / CBS 112371</strain>
    </source>
</reference>
<dbReference type="HOGENOM" id="CLU_1795986_0_0_1"/>
<feature type="compositionally biased region" description="Polar residues" evidence="1">
    <location>
        <begin position="80"/>
        <end position="93"/>
    </location>
</feature>
<evidence type="ECO:0000313" key="3">
    <source>
        <dbReference type="Proteomes" id="UP000008866"/>
    </source>
</evidence>
<accession>D4AJ02</accession>
<dbReference type="KEGG" id="abe:ARB_04250"/>
<keyword evidence="3" id="KW-1185">Reference proteome</keyword>
<gene>
    <name evidence="2" type="ORF">ARB_04250</name>
</gene>
<feature type="region of interest" description="Disordered" evidence="1">
    <location>
        <begin position="80"/>
        <end position="144"/>
    </location>
</feature>
<dbReference type="AlphaFoldDB" id="D4AJ02"/>
<evidence type="ECO:0000256" key="1">
    <source>
        <dbReference type="SAM" id="MobiDB-lite"/>
    </source>
</evidence>
<evidence type="ECO:0000313" key="2">
    <source>
        <dbReference type="EMBL" id="EFE36725.1"/>
    </source>
</evidence>
<name>D4AJ02_ARTBC</name>
<organism evidence="2 3">
    <name type="scientific">Arthroderma benhamiae (strain ATCC MYA-4681 / CBS 112371)</name>
    <name type="common">Trichophyton mentagrophytes</name>
    <dbReference type="NCBI Taxonomy" id="663331"/>
    <lineage>
        <taxon>Eukaryota</taxon>
        <taxon>Fungi</taxon>
        <taxon>Dikarya</taxon>
        <taxon>Ascomycota</taxon>
        <taxon>Pezizomycotina</taxon>
        <taxon>Eurotiomycetes</taxon>
        <taxon>Eurotiomycetidae</taxon>
        <taxon>Onygenales</taxon>
        <taxon>Arthrodermataceae</taxon>
        <taxon>Trichophyton</taxon>
    </lineage>
</organism>